<dbReference type="InParanoid" id="H0EP34"/>
<dbReference type="EMBL" id="AGUE01000108">
    <property type="protein sequence ID" value="EHK99723.1"/>
    <property type="molecule type" value="Genomic_DNA"/>
</dbReference>
<keyword evidence="2" id="KW-1185">Reference proteome</keyword>
<dbReference type="HOGENOM" id="CLU_3351218_0_0_1"/>
<sequence>MDSVSLISLTTYTTISTQWNTHIVHHKTGNMSNLTTL</sequence>
<proteinExistence type="predicted"/>
<protein>
    <submittedName>
        <fullName evidence="1">Uncharacterized protein</fullName>
    </submittedName>
</protein>
<evidence type="ECO:0000313" key="2">
    <source>
        <dbReference type="Proteomes" id="UP000005446"/>
    </source>
</evidence>
<comment type="caution">
    <text evidence="1">The sequence shown here is derived from an EMBL/GenBank/DDBJ whole genome shotgun (WGS) entry which is preliminary data.</text>
</comment>
<gene>
    <name evidence="1" type="ORF">M7I_4402</name>
</gene>
<evidence type="ECO:0000313" key="1">
    <source>
        <dbReference type="EMBL" id="EHK99723.1"/>
    </source>
</evidence>
<dbReference type="Proteomes" id="UP000005446">
    <property type="component" value="Unassembled WGS sequence"/>
</dbReference>
<organism evidence="1 2">
    <name type="scientific">Glarea lozoyensis (strain ATCC 74030 / MF5533)</name>
    <dbReference type="NCBI Taxonomy" id="1104152"/>
    <lineage>
        <taxon>Eukaryota</taxon>
        <taxon>Fungi</taxon>
        <taxon>Dikarya</taxon>
        <taxon>Ascomycota</taxon>
        <taxon>Pezizomycotina</taxon>
        <taxon>Leotiomycetes</taxon>
        <taxon>Helotiales</taxon>
        <taxon>Helotiaceae</taxon>
        <taxon>Glarea</taxon>
    </lineage>
</organism>
<reference evidence="1 2" key="1">
    <citation type="journal article" date="2012" name="Eukaryot. Cell">
        <title>Genome sequence of the fungus Glarea lozoyensis: the first genome sequence of a species from the Helotiaceae family.</title>
        <authorList>
            <person name="Youssar L."/>
            <person name="Gruening B.A."/>
            <person name="Erxleben A."/>
            <person name="Guenther S."/>
            <person name="Huettel W."/>
        </authorList>
    </citation>
    <scope>NUCLEOTIDE SEQUENCE [LARGE SCALE GENOMIC DNA]</scope>
    <source>
        <strain evidence="2">ATCC 74030 / MF5533</strain>
    </source>
</reference>
<name>H0EP34_GLAL7</name>
<dbReference type="AlphaFoldDB" id="H0EP34"/>
<accession>H0EP34</accession>